<dbReference type="AlphaFoldDB" id="A0A9N9GMN6"/>
<keyword evidence="1" id="KW-0547">Nucleotide-binding</keyword>
<name>A0A9N9GMN6_9GLOM</name>
<evidence type="ECO:0000259" key="3">
    <source>
        <dbReference type="Pfam" id="PF00501"/>
    </source>
</evidence>
<sequence>MATAPPKQYSVELPNTRKPGQTGIYRNALYTEALLTSFGPNVKTLYDNFQNALIISRTRNCIGHRYFNKKTQQYENYVWQTYEQVADRATKLGSGMLYLSDTVIKNPKSEQWAVGIYSNNRPEWFITDQANMAYNLRSVALYDTLGPDAVQHVINHAEIPIAVVAGNRIPGVLQIASKIPGLKVIISMDELDDNISLPNTPANVLKAWAEEKGIMLYTFTEVEELGSEHAYPHNPPKPEDIASICYTSGTTDLPKGALLTHANFVGAIAGSAAVWDSDQDDVLISYLPLAHILGRLCEQMAVARGSSIGYFRGDMLGLIEDINILRPTLFPSVPRLLTRIYAKIVQSTIEAPGLKGALARRAVAAKLQKLENGQGFTHALWDAIIFNKIKKVLGGRVRFVLTGSAPIAPEVLQFLRIVFVCDIAEGYGQTEGVAAGCVTRAGENIAGHVGGPVASIELKLVDVPEMNYLSTDKPYPRGELCIRGSNTFVGYYRDEEKTKDTIDEERWVHTGDIAFVNERGAFIIVDRKKNIFKLSQGEYVAPEKASIENVYLNSPYVLQIFVHGDSLRNYLVAIVVPDPETFVPWANQITGDNVSLGDADGLDRFANDPRVRKAFLAEMDRAGKQGKLRGLKLKRYQAKQYFRAELDKLYAESESNLNKAKL</sequence>
<evidence type="ECO:0000313" key="4">
    <source>
        <dbReference type="EMBL" id="CAG8616797.1"/>
    </source>
</evidence>
<evidence type="ECO:0000256" key="1">
    <source>
        <dbReference type="ARBA" id="ARBA00022741"/>
    </source>
</evidence>
<accession>A0A9N9GMN6</accession>
<dbReference type="InterPro" id="IPR000873">
    <property type="entry name" value="AMP-dep_synth/lig_dom"/>
</dbReference>
<dbReference type="OrthoDB" id="1700726at2759"/>
<dbReference type="Proteomes" id="UP000789831">
    <property type="component" value="Unassembled WGS sequence"/>
</dbReference>
<evidence type="ECO:0000313" key="5">
    <source>
        <dbReference type="Proteomes" id="UP000789831"/>
    </source>
</evidence>
<dbReference type="InterPro" id="IPR042099">
    <property type="entry name" value="ANL_N_sf"/>
</dbReference>
<proteinExistence type="predicted"/>
<gene>
    <name evidence="4" type="ORF">AGERDE_LOCUS9870</name>
</gene>
<evidence type="ECO:0000256" key="2">
    <source>
        <dbReference type="ARBA" id="ARBA00022840"/>
    </source>
</evidence>
<dbReference type="Gene3D" id="3.40.50.12780">
    <property type="entry name" value="N-terminal domain of ligase-like"/>
    <property type="match status" value="1"/>
</dbReference>
<organism evidence="4 5">
    <name type="scientific">Ambispora gerdemannii</name>
    <dbReference type="NCBI Taxonomy" id="144530"/>
    <lineage>
        <taxon>Eukaryota</taxon>
        <taxon>Fungi</taxon>
        <taxon>Fungi incertae sedis</taxon>
        <taxon>Mucoromycota</taxon>
        <taxon>Glomeromycotina</taxon>
        <taxon>Glomeromycetes</taxon>
        <taxon>Archaeosporales</taxon>
        <taxon>Ambisporaceae</taxon>
        <taxon>Ambispora</taxon>
    </lineage>
</organism>
<keyword evidence="5" id="KW-1185">Reference proteome</keyword>
<dbReference type="GO" id="GO:0004467">
    <property type="term" value="F:long-chain fatty acid-CoA ligase activity"/>
    <property type="evidence" value="ECO:0007669"/>
    <property type="project" value="TreeGrafter"/>
</dbReference>
<dbReference type="Pfam" id="PF00501">
    <property type="entry name" value="AMP-binding"/>
    <property type="match status" value="1"/>
</dbReference>
<protein>
    <submittedName>
        <fullName evidence="4">9492_t:CDS:1</fullName>
    </submittedName>
</protein>
<dbReference type="PANTHER" id="PTHR43272:SF33">
    <property type="entry name" value="AMP-BINDING DOMAIN-CONTAINING PROTEIN-RELATED"/>
    <property type="match status" value="1"/>
</dbReference>
<keyword evidence="2" id="KW-0067">ATP-binding</keyword>
<dbReference type="SUPFAM" id="SSF56801">
    <property type="entry name" value="Acetyl-CoA synthetase-like"/>
    <property type="match status" value="1"/>
</dbReference>
<dbReference type="GO" id="GO:0005783">
    <property type="term" value="C:endoplasmic reticulum"/>
    <property type="evidence" value="ECO:0007669"/>
    <property type="project" value="TreeGrafter"/>
</dbReference>
<dbReference type="PANTHER" id="PTHR43272">
    <property type="entry name" value="LONG-CHAIN-FATTY-ACID--COA LIGASE"/>
    <property type="match status" value="1"/>
</dbReference>
<reference evidence="4" key="1">
    <citation type="submission" date="2021-06" db="EMBL/GenBank/DDBJ databases">
        <authorList>
            <person name="Kallberg Y."/>
            <person name="Tangrot J."/>
            <person name="Rosling A."/>
        </authorList>
    </citation>
    <scope>NUCLEOTIDE SEQUENCE</scope>
    <source>
        <strain evidence="4">MT106</strain>
    </source>
</reference>
<dbReference type="EMBL" id="CAJVPL010002663">
    <property type="protein sequence ID" value="CAG8616797.1"/>
    <property type="molecule type" value="Genomic_DNA"/>
</dbReference>
<comment type="caution">
    <text evidence="4">The sequence shown here is derived from an EMBL/GenBank/DDBJ whole genome shotgun (WGS) entry which is preliminary data.</text>
</comment>
<feature type="domain" description="AMP-dependent synthetase/ligase" evidence="3">
    <location>
        <begin position="75"/>
        <end position="492"/>
    </location>
</feature>
<dbReference type="GO" id="GO:0016020">
    <property type="term" value="C:membrane"/>
    <property type="evidence" value="ECO:0007669"/>
    <property type="project" value="TreeGrafter"/>
</dbReference>
<dbReference type="GO" id="GO:0005524">
    <property type="term" value="F:ATP binding"/>
    <property type="evidence" value="ECO:0007669"/>
    <property type="project" value="UniProtKB-KW"/>
</dbReference>